<dbReference type="EMBL" id="KN822032">
    <property type="protein sequence ID" value="KIM63755.1"/>
    <property type="molecule type" value="Genomic_DNA"/>
</dbReference>
<dbReference type="InParanoid" id="A0A0C3DT09"/>
<protein>
    <recommendedName>
        <fullName evidence="7">Cerato-platanin</fullName>
    </recommendedName>
</protein>
<dbReference type="Pfam" id="PF07249">
    <property type="entry name" value="Cerato-platanin"/>
    <property type="match status" value="1"/>
</dbReference>
<sequence length="143" mass="15033">MKVTSILAAFFAFAIPVISQTTTQTLSYDPVYDNASQSLDKLACSNGSNGLETKGYETLGELPKFPYVGGVYTVTGWNSPACGTCYNVTYGSTTISVLAVDVALQGFNVAETAMNALTGGQAVQLGRINVQATQVDVSYCGFN</sequence>
<dbReference type="CDD" id="cd22778">
    <property type="entry name" value="DPBB_CEPL-like"/>
    <property type="match status" value="1"/>
</dbReference>
<reference evidence="5 6" key="1">
    <citation type="submission" date="2014-04" db="EMBL/GenBank/DDBJ databases">
        <authorList>
            <consortium name="DOE Joint Genome Institute"/>
            <person name="Kuo A."/>
            <person name="Kohler A."/>
            <person name="Nagy L.G."/>
            <person name="Floudas D."/>
            <person name="Copeland A."/>
            <person name="Barry K.W."/>
            <person name="Cichocki N."/>
            <person name="Veneault-Fourrey C."/>
            <person name="LaButti K."/>
            <person name="Lindquist E.A."/>
            <person name="Lipzen A."/>
            <person name="Lundell T."/>
            <person name="Morin E."/>
            <person name="Murat C."/>
            <person name="Sun H."/>
            <person name="Tunlid A."/>
            <person name="Henrissat B."/>
            <person name="Grigoriev I.V."/>
            <person name="Hibbett D.S."/>
            <person name="Martin F."/>
            <person name="Nordberg H.P."/>
            <person name="Cantor M.N."/>
            <person name="Hua S.X."/>
        </authorList>
    </citation>
    <scope>NUCLEOTIDE SEQUENCE [LARGE SCALE GENOMIC DNA]</scope>
    <source>
        <strain evidence="5 6">Foug A</strain>
    </source>
</reference>
<evidence type="ECO:0000256" key="3">
    <source>
        <dbReference type="ARBA" id="ARBA00022525"/>
    </source>
</evidence>
<dbReference type="Gene3D" id="2.40.40.10">
    <property type="entry name" value="RlpA-like domain"/>
    <property type="match status" value="1"/>
</dbReference>
<evidence type="ECO:0000313" key="6">
    <source>
        <dbReference type="Proteomes" id="UP000053989"/>
    </source>
</evidence>
<evidence type="ECO:0008006" key="7">
    <source>
        <dbReference type="Google" id="ProtNLM"/>
    </source>
</evidence>
<evidence type="ECO:0000313" key="5">
    <source>
        <dbReference type="EMBL" id="KIM63755.1"/>
    </source>
</evidence>
<name>A0A0C3DT09_9AGAM</name>
<keyword evidence="4" id="KW-0732">Signal</keyword>
<keyword evidence="3" id="KW-0964">Secreted</keyword>
<gene>
    <name evidence="5" type="ORF">SCLCIDRAFT_1213915</name>
</gene>
<proteinExistence type="inferred from homology"/>
<dbReference type="AlphaFoldDB" id="A0A0C3DT09"/>
<feature type="chain" id="PRO_5002163526" description="Cerato-platanin" evidence="4">
    <location>
        <begin position="20"/>
        <end position="143"/>
    </location>
</feature>
<feature type="signal peptide" evidence="4">
    <location>
        <begin position="1"/>
        <end position="19"/>
    </location>
</feature>
<organism evidence="5 6">
    <name type="scientific">Scleroderma citrinum Foug A</name>
    <dbReference type="NCBI Taxonomy" id="1036808"/>
    <lineage>
        <taxon>Eukaryota</taxon>
        <taxon>Fungi</taxon>
        <taxon>Dikarya</taxon>
        <taxon>Basidiomycota</taxon>
        <taxon>Agaricomycotina</taxon>
        <taxon>Agaricomycetes</taxon>
        <taxon>Agaricomycetidae</taxon>
        <taxon>Boletales</taxon>
        <taxon>Sclerodermatineae</taxon>
        <taxon>Sclerodermataceae</taxon>
        <taxon>Scleroderma</taxon>
    </lineage>
</organism>
<dbReference type="InterPro" id="IPR010829">
    <property type="entry name" value="Cerato-platanin"/>
</dbReference>
<accession>A0A0C3DT09</accession>
<keyword evidence="6" id="KW-1185">Reference proteome</keyword>
<dbReference type="GO" id="GO:0005576">
    <property type="term" value="C:extracellular region"/>
    <property type="evidence" value="ECO:0007669"/>
    <property type="project" value="UniProtKB-SubCell"/>
</dbReference>
<dbReference type="InterPro" id="IPR036908">
    <property type="entry name" value="RlpA-like_sf"/>
</dbReference>
<reference evidence="6" key="2">
    <citation type="submission" date="2015-01" db="EMBL/GenBank/DDBJ databases">
        <title>Evolutionary Origins and Diversification of the Mycorrhizal Mutualists.</title>
        <authorList>
            <consortium name="DOE Joint Genome Institute"/>
            <consortium name="Mycorrhizal Genomics Consortium"/>
            <person name="Kohler A."/>
            <person name="Kuo A."/>
            <person name="Nagy L.G."/>
            <person name="Floudas D."/>
            <person name="Copeland A."/>
            <person name="Barry K.W."/>
            <person name="Cichocki N."/>
            <person name="Veneault-Fourrey C."/>
            <person name="LaButti K."/>
            <person name="Lindquist E.A."/>
            <person name="Lipzen A."/>
            <person name="Lundell T."/>
            <person name="Morin E."/>
            <person name="Murat C."/>
            <person name="Riley R."/>
            <person name="Ohm R."/>
            <person name="Sun H."/>
            <person name="Tunlid A."/>
            <person name="Henrissat B."/>
            <person name="Grigoriev I.V."/>
            <person name="Hibbett D.S."/>
            <person name="Martin F."/>
        </authorList>
    </citation>
    <scope>NUCLEOTIDE SEQUENCE [LARGE SCALE GENOMIC DNA]</scope>
    <source>
        <strain evidence="6">Foug A</strain>
    </source>
</reference>
<comment type="similarity">
    <text evidence="2">Belongs to the cerato-platanin family.</text>
</comment>
<evidence type="ECO:0000256" key="1">
    <source>
        <dbReference type="ARBA" id="ARBA00004613"/>
    </source>
</evidence>
<evidence type="ECO:0000256" key="4">
    <source>
        <dbReference type="SAM" id="SignalP"/>
    </source>
</evidence>
<dbReference type="Proteomes" id="UP000053989">
    <property type="component" value="Unassembled WGS sequence"/>
</dbReference>
<evidence type="ECO:0000256" key="2">
    <source>
        <dbReference type="ARBA" id="ARBA00010421"/>
    </source>
</evidence>
<dbReference type="HOGENOM" id="CLU_111635_0_0_1"/>
<dbReference type="SUPFAM" id="SSF50685">
    <property type="entry name" value="Barwin-like endoglucanases"/>
    <property type="match status" value="1"/>
</dbReference>
<dbReference type="OrthoDB" id="4898945at2759"/>
<comment type="subcellular location">
    <subcellularLocation>
        <location evidence="1">Secreted</location>
    </subcellularLocation>
</comment>